<dbReference type="AlphaFoldDB" id="A0A836NF50"/>
<dbReference type="InterPro" id="IPR036046">
    <property type="entry name" value="Acylphosphatase-like_dom_sf"/>
</dbReference>
<dbReference type="InterPro" id="IPR007024">
    <property type="entry name" value="BLUF_domain"/>
</dbReference>
<protein>
    <submittedName>
        <fullName evidence="2">Sensors of blue-light using FAD family protein</fullName>
    </submittedName>
</protein>
<dbReference type="EMBL" id="JOSS01000023">
    <property type="protein sequence ID" value="KEO32874.1"/>
    <property type="molecule type" value="Genomic_DNA"/>
</dbReference>
<name>A0A836NF50_ECOLX</name>
<evidence type="ECO:0000313" key="3">
    <source>
        <dbReference type="Proteomes" id="UP000028038"/>
    </source>
</evidence>
<comment type="caution">
    <text evidence="2">The sequence shown here is derived from an EMBL/GenBank/DDBJ whole genome shotgun (WGS) entry which is preliminary data.</text>
</comment>
<dbReference type="Pfam" id="PF04940">
    <property type="entry name" value="BLUF"/>
    <property type="match status" value="1"/>
</dbReference>
<sequence>MLTTLIYRSHIRDDEPVKKIEEMVSIANRRNMQSDVTGILLFNGSHFFQLLEGPEEQVKMIYRAIC</sequence>
<organism evidence="2 3">
    <name type="scientific">Escherichia coli 2-460-02_S1_C1</name>
    <dbReference type="NCBI Taxonomy" id="1444044"/>
    <lineage>
        <taxon>Bacteria</taxon>
        <taxon>Pseudomonadati</taxon>
        <taxon>Pseudomonadota</taxon>
        <taxon>Gammaproteobacteria</taxon>
        <taxon>Enterobacterales</taxon>
        <taxon>Enterobacteriaceae</taxon>
        <taxon>Escherichia</taxon>
    </lineage>
</organism>
<evidence type="ECO:0000313" key="2">
    <source>
        <dbReference type="EMBL" id="KEO32874.1"/>
    </source>
</evidence>
<reference evidence="2 3" key="1">
    <citation type="submission" date="2014-06" db="EMBL/GenBank/DDBJ databases">
        <title>Genetic Variability of E. coli after antibiotic treatment.</title>
        <authorList>
            <person name="Silbergeld E."/>
            <person name="Coles C."/>
            <person name="Seidman J.C."/>
            <person name="You Y."/>
            <person name="George J."/>
            <person name="Nadendla S."/>
            <person name="Daugherty S.C."/>
            <person name="Nagaraj S."/>
            <person name="Ott S."/>
            <person name="Klega K."/>
            <person name="Rasko D."/>
        </authorList>
    </citation>
    <scope>NUCLEOTIDE SEQUENCE [LARGE SCALE GENOMIC DNA]</scope>
    <source>
        <strain evidence="2 3">2-460-02_S1_C1</strain>
    </source>
</reference>
<dbReference type="PROSITE" id="PS50925">
    <property type="entry name" value="BLUF"/>
    <property type="match status" value="1"/>
</dbReference>
<dbReference type="GO" id="GO:0009882">
    <property type="term" value="F:blue light photoreceptor activity"/>
    <property type="evidence" value="ECO:0007669"/>
    <property type="project" value="InterPro"/>
</dbReference>
<dbReference type="SUPFAM" id="SSF54975">
    <property type="entry name" value="Acylphosphatase/BLUF domain-like"/>
    <property type="match status" value="1"/>
</dbReference>
<dbReference type="SMART" id="SM01034">
    <property type="entry name" value="BLUF"/>
    <property type="match status" value="1"/>
</dbReference>
<evidence type="ECO:0000259" key="1">
    <source>
        <dbReference type="PROSITE" id="PS50925"/>
    </source>
</evidence>
<proteinExistence type="predicted"/>
<dbReference type="GO" id="GO:0071949">
    <property type="term" value="F:FAD binding"/>
    <property type="evidence" value="ECO:0007669"/>
    <property type="project" value="InterPro"/>
</dbReference>
<dbReference type="Proteomes" id="UP000028038">
    <property type="component" value="Unassembled WGS sequence"/>
</dbReference>
<accession>A0A836NF50</accession>
<dbReference type="Gene3D" id="3.30.70.100">
    <property type="match status" value="1"/>
</dbReference>
<gene>
    <name evidence="2" type="ORF">AB05_1352</name>
</gene>
<feature type="domain" description="BLUF" evidence="1">
    <location>
        <begin position="2"/>
        <end position="66"/>
    </location>
</feature>